<name>A1SVI7_PSYIN</name>
<reference evidence="2 3" key="1">
    <citation type="submission" date="2007-01" db="EMBL/GenBank/DDBJ databases">
        <title>Complete sequence of Psychromonas ingrahamii 37.</title>
        <authorList>
            <consortium name="US DOE Joint Genome Institute"/>
            <person name="Copeland A."/>
            <person name="Lucas S."/>
            <person name="Lapidus A."/>
            <person name="Barry K."/>
            <person name="Detter J.C."/>
            <person name="Glavina del Rio T."/>
            <person name="Hammon N."/>
            <person name="Israni S."/>
            <person name="Dalin E."/>
            <person name="Tice H."/>
            <person name="Pitluck S."/>
            <person name="Thompson L.S."/>
            <person name="Brettin T."/>
            <person name="Bruce D."/>
            <person name="Han C."/>
            <person name="Tapia R."/>
            <person name="Schmutz J."/>
            <person name="Larimer F."/>
            <person name="Land M."/>
            <person name="Hauser L."/>
            <person name="Kyrpides N."/>
            <person name="Ivanova N."/>
            <person name="Staley J."/>
            <person name="Richardson P."/>
        </authorList>
    </citation>
    <scope>NUCLEOTIDE SEQUENCE [LARGE SCALE GENOMIC DNA]</scope>
    <source>
        <strain evidence="2 3">37</strain>
    </source>
</reference>
<keyword evidence="3" id="KW-1185">Reference proteome</keyword>
<evidence type="ECO:0000259" key="1">
    <source>
        <dbReference type="Pfam" id="PF05368"/>
    </source>
</evidence>
<dbReference type="PANTHER" id="PTHR43162">
    <property type="match status" value="1"/>
</dbReference>
<accession>A1SVI7</accession>
<proteinExistence type="predicted"/>
<dbReference type="Proteomes" id="UP000000639">
    <property type="component" value="Chromosome"/>
</dbReference>
<dbReference type="Gene3D" id="3.90.25.10">
    <property type="entry name" value="UDP-galactose 4-epimerase, domain 1"/>
    <property type="match status" value="1"/>
</dbReference>
<organism evidence="2 3">
    <name type="scientific">Psychromonas ingrahamii (strain DSM 17664 / CCUG 51855 / 37)</name>
    <dbReference type="NCBI Taxonomy" id="357804"/>
    <lineage>
        <taxon>Bacteria</taxon>
        <taxon>Pseudomonadati</taxon>
        <taxon>Pseudomonadota</taxon>
        <taxon>Gammaproteobacteria</taxon>
        <taxon>Alteromonadales</taxon>
        <taxon>Psychromonadaceae</taxon>
        <taxon>Psychromonas</taxon>
    </lineage>
</organism>
<dbReference type="Gene3D" id="3.40.50.720">
    <property type="entry name" value="NAD(P)-binding Rossmann-like Domain"/>
    <property type="match status" value="1"/>
</dbReference>
<dbReference type="InterPro" id="IPR008030">
    <property type="entry name" value="NmrA-like"/>
</dbReference>
<dbReference type="Pfam" id="PF05368">
    <property type="entry name" value="NmrA"/>
    <property type="match status" value="1"/>
</dbReference>
<evidence type="ECO:0000313" key="2">
    <source>
        <dbReference type="EMBL" id="ABM03502.1"/>
    </source>
</evidence>
<dbReference type="AlphaFoldDB" id="A1SVI7"/>
<dbReference type="PANTHER" id="PTHR43162:SF1">
    <property type="entry name" value="PRESTALK A DIFFERENTIATION PROTEIN A"/>
    <property type="match status" value="1"/>
</dbReference>
<dbReference type="eggNOG" id="COG0702">
    <property type="taxonomic scope" value="Bacteria"/>
</dbReference>
<feature type="domain" description="NmrA-like" evidence="1">
    <location>
        <begin position="10"/>
        <end position="257"/>
    </location>
</feature>
<sequence>MITMSKKIPKILITGATGQVGGKALNYLLLQKDIEVIAAVRTQAKATVFHDKGIATVILDFDDDSTHLGAFEGIDRLFMMTGYTVDMLLQSKVLLDNARRSGIKHVVHLGACGPDDTTVGHWAWHQLVERYIEWGGFSFTHLRPQDFMQNLLSYGNKKAIIDGVINAYVDRASLSWVDVDDLAQVAALALAYPEKHAGKTYRLGYDAKTFDELAALMTAIIGKPFRYEALSPEIFLQAMQDSGAEMTYMGCVYNHWKRHAAGTIPNANETFDNFFEITGKKPTKWADFIQKHQAELDY</sequence>
<dbReference type="EMBL" id="CP000510">
    <property type="protein sequence ID" value="ABM03502.1"/>
    <property type="molecule type" value="Genomic_DNA"/>
</dbReference>
<evidence type="ECO:0000313" key="3">
    <source>
        <dbReference type="Proteomes" id="UP000000639"/>
    </source>
</evidence>
<gene>
    <name evidence="2" type="ordered locus">Ping_1716</name>
</gene>
<dbReference type="HOGENOM" id="CLU_007383_10_6_6"/>
<dbReference type="SUPFAM" id="SSF51735">
    <property type="entry name" value="NAD(P)-binding Rossmann-fold domains"/>
    <property type="match status" value="1"/>
</dbReference>
<protein>
    <submittedName>
        <fullName evidence="2">NmrA family protein</fullName>
    </submittedName>
</protein>
<dbReference type="InterPro" id="IPR036291">
    <property type="entry name" value="NAD(P)-bd_dom_sf"/>
</dbReference>
<dbReference type="STRING" id="357804.Ping_1716"/>
<dbReference type="KEGG" id="pin:Ping_1716"/>
<dbReference type="InterPro" id="IPR051604">
    <property type="entry name" value="Ergot_Alk_Oxidoreductase"/>
</dbReference>